<keyword evidence="2" id="KW-1185">Reference proteome</keyword>
<dbReference type="Proteomes" id="UP000790709">
    <property type="component" value="Unassembled WGS sequence"/>
</dbReference>
<evidence type="ECO:0000313" key="1">
    <source>
        <dbReference type="EMBL" id="KAH7917238.1"/>
    </source>
</evidence>
<dbReference type="EMBL" id="MU267167">
    <property type="protein sequence ID" value="KAH7917238.1"/>
    <property type="molecule type" value="Genomic_DNA"/>
</dbReference>
<evidence type="ECO:0000313" key="2">
    <source>
        <dbReference type="Proteomes" id="UP000790709"/>
    </source>
</evidence>
<sequence length="563" mass="59949">MSSPTPKSFPELVKDLQHRVLDMPALGLSREAFRAEMISTVEAMRKVTDAALLAPPDAEVLDRLRTAMAEISRRLDASHDATLATLFPELMPVTVAALRKSSLSGPMDIDSVVAAAADAGGVEARPASARIVKSVAPSISPIAAPVVFTAHVPSASAGSAEEVATALAPDVLSAPTLPTTSASVAAAHAPSPAPSTAPITTLVTSATSPPASPTSPPASQLPLPSFPPAPAPPPLTIPGRYEFRLVDGVPVFNIPPRHGDHKILMGYGPGGKSEPVYQVRVSESKFPTRVLPRACFRCLGAAYLCFGDNRDGKCYHCRVDRKPCNTWNKRHPLANWSPQREITSWAAAPPIPEPTPEPTPAASTASTTPATRSSKRKATVKKEPHPAKVAVSKGKGKAVASPRKPSPPRKKVRAHSPSVEVSGPTPRVVRRFFDAREVYNRRFDDVLMVLAPLFNKYEAASSSTPPHDSDDDSVEYVGERAADEESIAEDEEEEEEDEIYEDNTAAASSSRQTKVSLAKARSTNLDKLSQASLDDGRMQSLVESSRTLAQPALSPVIIASKHF</sequence>
<gene>
    <name evidence="1" type="ORF">BV22DRAFT_1052576</name>
</gene>
<comment type="caution">
    <text evidence="1">The sequence shown here is derived from an EMBL/GenBank/DDBJ whole genome shotgun (WGS) entry which is preliminary data.</text>
</comment>
<name>A0ACB8AWI5_9AGAM</name>
<organism evidence="1 2">
    <name type="scientific">Leucogyrophana mollusca</name>
    <dbReference type="NCBI Taxonomy" id="85980"/>
    <lineage>
        <taxon>Eukaryota</taxon>
        <taxon>Fungi</taxon>
        <taxon>Dikarya</taxon>
        <taxon>Basidiomycota</taxon>
        <taxon>Agaricomycotina</taxon>
        <taxon>Agaricomycetes</taxon>
        <taxon>Agaricomycetidae</taxon>
        <taxon>Boletales</taxon>
        <taxon>Boletales incertae sedis</taxon>
        <taxon>Leucogyrophana</taxon>
    </lineage>
</organism>
<proteinExistence type="predicted"/>
<reference evidence="1" key="1">
    <citation type="journal article" date="2021" name="New Phytol.">
        <title>Evolutionary innovations through gain and loss of genes in the ectomycorrhizal Boletales.</title>
        <authorList>
            <person name="Wu G."/>
            <person name="Miyauchi S."/>
            <person name="Morin E."/>
            <person name="Kuo A."/>
            <person name="Drula E."/>
            <person name="Varga T."/>
            <person name="Kohler A."/>
            <person name="Feng B."/>
            <person name="Cao Y."/>
            <person name="Lipzen A."/>
            <person name="Daum C."/>
            <person name="Hundley H."/>
            <person name="Pangilinan J."/>
            <person name="Johnson J."/>
            <person name="Barry K."/>
            <person name="LaButti K."/>
            <person name="Ng V."/>
            <person name="Ahrendt S."/>
            <person name="Min B."/>
            <person name="Choi I.G."/>
            <person name="Park H."/>
            <person name="Plett J.M."/>
            <person name="Magnuson J."/>
            <person name="Spatafora J.W."/>
            <person name="Nagy L.G."/>
            <person name="Henrissat B."/>
            <person name="Grigoriev I.V."/>
            <person name="Yang Z.L."/>
            <person name="Xu J."/>
            <person name="Martin F.M."/>
        </authorList>
    </citation>
    <scope>NUCLEOTIDE SEQUENCE</scope>
    <source>
        <strain evidence="1">KUC20120723A-06</strain>
    </source>
</reference>
<accession>A0ACB8AWI5</accession>
<protein>
    <submittedName>
        <fullName evidence="1">Uncharacterized protein</fullName>
    </submittedName>
</protein>